<dbReference type="PANTHER" id="PTHR11669">
    <property type="entry name" value="REPLICATION FACTOR C / DNA POLYMERASE III GAMMA-TAU SUBUNIT"/>
    <property type="match status" value="1"/>
</dbReference>
<evidence type="ECO:0000256" key="2">
    <source>
        <dbReference type="ARBA" id="ARBA00012417"/>
    </source>
</evidence>
<dbReference type="NCBIfam" id="NF005942">
    <property type="entry name" value="PRK07994.1"/>
    <property type="match status" value="1"/>
</dbReference>
<dbReference type="Gene3D" id="1.10.8.60">
    <property type="match status" value="1"/>
</dbReference>
<dbReference type="InterPro" id="IPR022754">
    <property type="entry name" value="DNA_pol_III_gamma-3"/>
</dbReference>
<keyword evidence="7" id="KW-0547">Nucleotide-binding</keyword>
<evidence type="ECO:0000256" key="3">
    <source>
        <dbReference type="ARBA" id="ARBA00022679"/>
    </source>
</evidence>
<feature type="region of interest" description="Disordered" evidence="12">
    <location>
        <begin position="624"/>
        <end position="673"/>
    </location>
</feature>
<evidence type="ECO:0000256" key="1">
    <source>
        <dbReference type="ARBA" id="ARBA00006360"/>
    </source>
</evidence>
<evidence type="ECO:0000256" key="11">
    <source>
        <dbReference type="ARBA" id="ARBA00049244"/>
    </source>
</evidence>
<dbReference type="CDD" id="cd18137">
    <property type="entry name" value="HLD_clamp_pol_III_gamma_tau"/>
    <property type="match status" value="1"/>
</dbReference>
<dbReference type="InterPro" id="IPR001270">
    <property type="entry name" value="ClpA/B"/>
</dbReference>
<dbReference type="InterPro" id="IPR012763">
    <property type="entry name" value="DNA_pol_III_sug/sutau_N"/>
</dbReference>
<feature type="compositionally biased region" description="Basic and acidic residues" evidence="12">
    <location>
        <begin position="373"/>
        <end position="391"/>
    </location>
</feature>
<dbReference type="InterPro" id="IPR045085">
    <property type="entry name" value="HLD_clamp_pol_III_gamma_tau"/>
</dbReference>
<dbReference type="Gene3D" id="3.30.300.150">
    <property type="entry name" value="DNA polymerase III, tau subunit, domain V"/>
    <property type="match status" value="1"/>
</dbReference>
<evidence type="ECO:0000313" key="15">
    <source>
        <dbReference type="Proteomes" id="UP001203423"/>
    </source>
</evidence>
<evidence type="ECO:0000256" key="4">
    <source>
        <dbReference type="ARBA" id="ARBA00022695"/>
    </source>
</evidence>
<dbReference type="EC" id="2.7.7.7" evidence="2"/>
<feature type="region of interest" description="Disordered" evidence="12">
    <location>
        <begin position="363"/>
        <end position="422"/>
    </location>
</feature>
<dbReference type="PRINTS" id="PR00300">
    <property type="entry name" value="CLPPROTEASEA"/>
</dbReference>
<dbReference type="SMART" id="SM00382">
    <property type="entry name" value="AAA"/>
    <property type="match status" value="1"/>
</dbReference>
<dbReference type="Gene3D" id="1.20.272.10">
    <property type="match status" value="1"/>
</dbReference>
<evidence type="ECO:0000313" key="14">
    <source>
        <dbReference type="EMBL" id="MCL1125381.1"/>
    </source>
</evidence>
<dbReference type="InterPro" id="IPR027417">
    <property type="entry name" value="P-loop_NTPase"/>
</dbReference>
<dbReference type="EMBL" id="JAKIKS010000047">
    <property type="protein sequence ID" value="MCL1125381.1"/>
    <property type="molecule type" value="Genomic_DNA"/>
</dbReference>
<keyword evidence="9" id="KW-0067">ATP-binding</keyword>
<comment type="similarity">
    <text evidence="1">Belongs to the DnaX/STICHEL family.</text>
</comment>
<keyword evidence="10" id="KW-0239">DNA-directed DNA polymerase</keyword>
<dbReference type="GO" id="GO:0003887">
    <property type="term" value="F:DNA-directed DNA polymerase activity"/>
    <property type="evidence" value="ECO:0007669"/>
    <property type="project" value="UniProtKB-EC"/>
</dbReference>
<feature type="compositionally biased region" description="Polar residues" evidence="12">
    <location>
        <begin position="409"/>
        <end position="420"/>
    </location>
</feature>
<dbReference type="PANTHER" id="PTHR11669:SF0">
    <property type="entry name" value="PROTEIN STICHEL-LIKE 2"/>
    <property type="match status" value="1"/>
</dbReference>
<evidence type="ECO:0000256" key="10">
    <source>
        <dbReference type="ARBA" id="ARBA00022932"/>
    </source>
</evidence>
<evidence type="ECO:0000256" key="6">
    <source>
        <dbReference type="ARBA" id="ARBA00022723"/>
    </source>
</evidence>
<name>A0ABT0LCE9_9GAMM</name>
<dbReference type="Proteomes" id="UP001203423">
    <property type="component" value="Unassembled WGS sequence"/>
</dbReference>
<keyword evidence="8" id="KW-0862">Zinc</keyword>
<feature type="region of interest" description="Disordered" evidence="12">
    <location>
        <begin position="716"/>
        <end position="757"/>
    </location>
</feature>
<sequence>MSYQVLARKWRPAKFEQVVGQSHVLHALTNALTQQRLHHAYLFSGTRGVGKTSLARLFAKGLNCEQGVTAEPCGVCGSCVEIAQGRFVDLIEVDAASRTKVDDTRELLDNVQYRPSRGRYKVYLIDEVHMLSRSSFNALLKTLEEPPEHVKFLLATTDPQKLPITVLSRCLQFNLKSIAHADIVTQLTHILTEESLAFEEQALTLIAKSANGSMRDALSLTDQAIAFGAGQVMLSQVQTMLGSIDEHHVINLLSALISGDIAQVMQVTHDVLSFGADADEVLRGLLELLHQITLTQFAPAAAQLSLNSDKILTFSNELNAEQVQLYYQVLLTGRKDLTHAPDPKSGLEMALLRAVTFVPDSPITRWEGSQDSSKADKPSVLERRTDPRDTASKGIGSNGISSKNISPKEASSQDVNSNEVSLKDVSIFPPEVMSVQELGSNLRGPQLNGDVKDLLSLETDSSLEDDTAHTEDALEAMPADLHAEMALIVSQAQSQGADFDLIPIEAIQESIQETSAEDIQAFSDVDSLEAINSPELINYPEPIKSADYIESEQAHLHAEVREIIQEQAQEDSLVSSLPSSAMKMTGVGSPERHVEQPALSETRPIIGDDILDAVLAARESLLASSEKEKAAKETGKKPNLARTIPQKKSGRKRELEASEALTKAQDVGMSSSREASMAGTHLVTAPSVAVEMASVDIHHIESSNGQDLGMTTCLQRSDDRPPWESPTVDELKSPAQSSPMIVPSQVSDASGSSEPVPSSVVIQEPRQAIPIEVARMATPLSGDRRDLLWYKFMALLDVGGRVRQLAVNSVCHQFSTLIHLQLKPDQKHLCADVAITQLEEAIAKILGCRVPLSVEIGIDPTRETPLEVRKRFHQELLNDAQQDLIYDENIQWLINNMQAQLQLDTLAYSPPLLTEKSNSIELLTLENFDKLSVA</sequence>
<dbReference type="NCBIfam" id="TIGR02397">
    <property type="entry name" value="dnaX_nterm"/>
    <property type="match status" value="1"/>
</dbReference>
<reference evidence="14 15" key="1">
    <citation type="submission" date="2022-01" db="EMBL/GenBank/DDBJ databases">
        <title>Whole genome-based taxonomy of the Shewanellaceae.</title>
        <authorList>
            <person name="Martin-Rodriguez A.J."/>
        </authorList>
    </citation>
    <scope>NUCLEOTIDE SEQUENCE [LARGE SCALE GENOMIC DNA]</scope>
    <source>
        <strain evidence="14 15">DSM 17177</strain>
    </source>
</reference>
<dbReference type="CDD" id="cd00009">
    <property type="entry name" value="AAA"/>
    <property type="match status" value="1"/>
</dbReference>
<dbReference type="Pfam" id="PF12169">
    <property type="entry name" value="DNA_pol3_gamma3"/>
    <property type="match status" value="1"/>
</dbReference>
<dbReference type="Pfam" id="PF13177">
    <property type="entry name" value="DNA_pol3_delta2"/>
    <property type="match status" value="1"/>
</dbReference>
<comment type="caution">
    <text evidence="14">The sequence shown here is derived from an EMBL/GenBank/DDBJ whole genome shotgun (WGS) entry which is preliminary data.</text>
</comment>
<evidence type="ECO:0000256" key="8">
    <source>
        <dbReference type="ARBA" id="ARBA00022833"/>
    </source>
</evidence>
<keyword evidence="15" id="KW-1185">Reference proteome</keyword>
<comment type="catalytic activity">
    <reaction evidence="11">
        <text>DNA(n) + a 2'-deoxyribonucleoside 5'-triphosphate = DNA(n+1) + diphosphate</text>
        <dbReference type="Rhea" id="RHEA:22508"/>
        <dbReference type="Rhea" id="RHEA-COMP:17339"/>
        <dbReference type="Rhea" id="RHEA-COMP:17340"/>
        <dbReference type="ChEBI" id="CHEBI:33019"/>
        <dbReference type="ChEBI" id="CHEBI:61560"/>
        <dbReference type="ChEBI" id="CHEBI:173112"/>
        <dbReference type="EC" id="2.7.7.7"/>
    </reaction>
</comment>
<gene>
    <name evidence="14" type="primary">dnaX</name>
    <name evidence="14" type="ORF">L2764_13060</name>
</gene>
<dbReference type="SUPFAM" id="SSF48019">
    <property type="entry name" value="post-AAA+ oligomerization domain-like"/>
    <property type="match status" value="1"/>
</dbReference>
<evidence type="ECO:0000256" key="12">
    <source>
        <dbReference type="SAM" id="MobiDB-lite"/>
    </source>
</evidence>
<dbReference type="NCBIfam" id="NF004046">
    <property type="entry name" value="PRK05563.1"/>
    <property type="match status" value="1"/>
</dbReference>
<evidence type="ECO:0000259" key="13">
    <source>
        <dbReference type="SMART" id="SM00382"/>
    </source>
</evidence>
<feature type="compositionally biased region" description="Low complexity" evidence="12">
    <location>
        <begin position="392"/>
        <end position="405"/>
    </location>
</feature>
<dbReference type="InterPro" id="IPR038249">
    <property type="entry name" value="PolIII_tau_V_sf"/>
</dbReference>
<keyword evidence="5" id="KW-0235">DNA replication</keyword>
<evidence type="ECO:0000256" key="5">
    <source>
        <dbReference type="ARBA" id="ARBA00022705"/>
    </source>
</evidence>
<feature type="compositionally biased region" description="Low complexity" evidence="12">
    <location>
        <begin position="747"/>
        <end position="757"/>
    </location>
</feature>
<feature type="domain" description="AAA+ ATPase" evidence="13">
    <location>
        <begin position="37"/>
        <end position="179"/>
    </location>
</feature>
<dbReference type="InterPro" id="IPR003593">
    <property type="entry name" value="AAA+_ATPase"/>
</dbReference>
<dbReference type="InterPro" id="IPR008921">
    <property type="entry name" value="DNA_pol3_clamp-load_cplx_C"/>
</dbReference>
<proteinExistence type="inferred from homology"/>
<evidence type="ECO:0000256" key="9">
    <source>
        <dbReference type="ARBA" id="ARBA00022840"/>
    </source>
</evidence>
<protein>
    <recommendedName>
        <fullName evidence="2">DNA-directed DNA polymerase</fullName>
        <ecNumber evidence="2">2.7.7.7</ecNumber>
    </recommendedName>
</protein>
<dbReference type="InterPro" id="IPR050238">
    <property type="entry name" value="DNA_Rep/Repair_Clamp_Loader"/>
</dbReference>
<dbReference type="Pfam" id="PF22608">
    <property type="entry name" value="DNAX_ATPase_lid"/>
    <property type="match status" value="1"/>
</dbReference>
<keyword evidence="4 14" id="KW-0548">Nucleotidyltransferase</keyword>
<dbReference type="RefSeq" id="WP_248940695.1">
    <property type="nucleotide sequence ID" value="NZ_JAKIKS010000047.1"/>
</dbReference>
<dbReference type="Gene3D" id="3.40.50.300">
    <property type="entry name" value="P-loop containing nucleotide triphosphate hydrolases"/>
    <property type="match status" value="1"/>
</dbReference>
<dbReference type="InterPro" id="IPR021029">
    <property type="entry name" value="DNA_pol_III_tau_dom-5"/>
</dbReference>
<dbReference type="SUPFAM" id="SSF52540">
    <property type="entry name" value="P-loop containing nucleoside triphosphate hydrolases"/>
    <property type="match status" value="1"/>
</dbReference>
<accession>A0ABT0LCE9</accession>
<feature type="compositionally biased region" description="Basic and acidic residues" evidence="12">
    <location>
        <begin position="625"/>
        <end position="636"/>
    </location>
</feature>
<evidence type="ECO:0000256" key="7">
    <source>
        <dbReference type="ARBA" id="ARBA00022741"/>
    </source>
</evidence>
<keyword evidence="6" id="KW-0479">Metal-binding</keyword>
<dbReference type="Pfam" id="PF12170">
    <property type="entry name" value="DNA_pol3_tau_5"/>
    <property type="match status" value="1"/>
</dbReference>
<keyword evidence="3 14" id="KW-0808">Transferase</keyword>
<organism evidence="14 15">
    <name type="scientific">Shewanella surugensis</name>
    <dbReference type="NCBI Taxonomy" id="212020"/>
    <lineage>
        <taxon>Bacteria</taxon>
        <taxon>Pseudomonadati</taxon>
        <taxon>Pseudomonadota</taxon>
        <taxon>Gammaproteobacteria</taxon>
        <taxon>Alteromonadales</taxon>
        <taxon>Shewanellaceae</taxon>
        <taxon>Shewanella</taxon>
    </lineage>
</organism>